<dbReference type="AlphaFoldDB" id="A0A1I8IN43"/>
<sequence length="668" mass="71936">PHLGRHSVEFGSLAAPLHTLRHPLLRLAAHQVAPAGVRIVAHHLGRPQLRAHTQHELPAQGEELGGSGIGECGTAAGLRDPCEHWRVSEWNWATCRPLEPASYRHSMILSSPHCQILRQALRAAQAVPEARQAKYAASSQKLVARICEAVGVRLAVLRAGRGYAEVREAAVSKLKTFGLQPFINRSASNQERGRSWPLKLLAPPLLPEDDIVMRCCRGSGLGVGRLVRRSAQLLSAHPHSLAADWTFMHKVGVREKIIEQRNRARTNKIMAPILEPLVDSSVLYDSPGLAILLATSGAALLACIAGGLAFYAFSSSMPKPTANIEDVEKRRRNTTVWNNTNSTLREEASKKCAGLDPAAAARAIEELCGLGEVGSKATSEKQLKRYNEQLCHRLRRQFTSRVQPSQWNLPAILELAEAASFAATAADEHGDDQLSGRSRKASLLVRQPGRLRFANCGEKSAKMFVAQRAGVAKVSASFRKRHYACQSSGHGNCRRRYHQKTRLHPSKLAEALAGSQVRRPSWTPVTRSAQNGSLQTPSPLPHPPTPLAQQSASQEDSLNNQQSSESKQRRLKLMLRLSQQLDGSSSSEKSNTAGSNKSKQGKEKDKADRESSPSTTCGVLQMFSSSSGGGGGGEVAQGDGCGNNSVKGVGQSSTLSTASGAPSASAES</sequence>
<dbReference type="WBParaSite" id="maker-uti_cns_0014231-snap-gene-0.3-mRNA-1">
    <property type="protein sequence ID" value="maker-uti_cns_0014231-snap-gene-0.3-mRNA-1"/>
    <property type="gene ID" value="maker-uti_cns_0014231-snap-gene-0.3"/>
</dbReference>
<feature type="compositionally biased region" description="Polar residues" evidence="1">
    <location>
        <begin position="642"/>
        <end position="668"/>
    </location>
</feature>
<feature type="compositionally biased region" description="Basic and acidic residues" evidence="1">
    <location>
        <begin position="600"/>
        <end position="611"/>
    </location>
</feature>
<protein>
    <submittedName>
        <fullName evidence="3">MSC domain-containing protein</fullName>
    </submittedName>
</protein>
<organism evidence="2 3">
    <name type="scientific">Macrostomum lignano</name>
    <dbReference type="NCBI Taxonomy" id="282301"/>
    <lineage>
        <taxon>Eukaryota</taxon>
        <taxon>Metazoa</taxon>
        <taxon>Spiralia</taxon>
        <taxon>Lophotrochozoa</taxon>
        <taxon>Platyhelminthes</taxon>
        <taxon>Rhabditophora</taxon>
        <taxon>Macrostomorpha</taxon>
        <taxon>Macrostomida</taxon>
        <taxon>Macrostomidae</taxon>
        <taxon>Macrostomum</taxon>
    </lineage>
</organism>
<evidence type="ECO:0000256" key="1">
    <source>
        <dbReference type="SAM" id="MobiDB-lite"/>
    </source>
</evidence>
<name>A0A1I8IN43_9PLAT</name>
<feature type="compositionally biased region" description="Polar residues" evidence="1">
    <location>
        <begin position="551"/>
        <end position="565"/>
    </location>
</feature>
<evidence type="ECO:0000313" key="3">
    <source>
        <dbReference type="WBParaSite" id="maker-uti_cns_0014231-snap-gene-0.3-mRNA-1"/>
    </source>
</evidence>
<dbReference type="Proteomes" id="UP000095280">
    <property type="component" value="Unplaced"/>
</dbReference>
<feature type="region of interest" description="Disordered" evidence="1">
    <location>
        <begin position="511"/>
        <end position="668"/>
    </location>
</feature>
<keyword evidence="2" id="KW-1185">Reference proteome</keyword>
<feature type="compositionally biased region" description="Polar residues" evidence="1">
    <location>
        <begin position="523"/>
        <end position="532"/>
    </location>
</feature>
<evidence type="ECO:0000313" key="2">
    <source>
        <dbReference type="Proteomes" id="UP000095280"/>
    </source>
</evidence>
<proteinExistence type="predicted"/>
<feature type="compositionally biased region" description="Polar residues" evidence="1">
    <location>
        <begin position="577"/>
        <end position="598"/>
    </location>
</feature>
<feature type="compositionally biased region" description="Gly residues" evidence="1">
    <location>
        <begin position="627"/>
        <end position="641"/>
    </location>
</feature>
<accession>A0A1I8IN43</accession>
<reference evidence="3" key="1">
    <citation type="submission" date="2016-11" db="UniProtKB">
        <authorList>
            <consortium name="WormBaseParasite"/>
        </authorList>
    </citation>
    <scope>IDENTIFICATION</scope>
</reference>